<gene>
    <name evidence="1" type="ORF">A3860_20845</name>
</gene>
<dbReference type="AlphaFoldDB" id="A0A1V9G198"/>
<sequence length="227" mass="25563">MKTVIMKQRIIYSAVVIALLVVSLPACKKVAGLRLQEDVDHTTSTIDPHINKTAWQYLKDRSVNDPTDTVFKRMYDAIVYSGIDSNEYLQTGRTFIFMHNDAVYRSGNPTDSYFGRYKIGSAAGTKWSDYSKQQVKNWLLYLIVNGEYSFDNVTPDNVEVKSLLPEGADAANPRSIMLFRVVNDRNSKFTINDFTNSVRSTATRTAGILSDNGPIHVIDKVVEYGTK</sequence>
<keyword evidence="2" id="KW-1185">Reference proteome</keyword>
<dbReference type="Gene3D" id="2.30.180.10">
    <property type="entry name" value="FAS1 domain"/>
    <property type="match status" value="1"/>
</dbReference>
<organism evidence="1 2">
    <name type="scientific">Niastella vici</name>
    <dbReference type="NCBI Taxonomy" id="1703345"/>
    <lineage>
        <taxon>Bacteria</taxon>
        <taxon>Pseudomonadati</taxon>
        <taxon>Bacteroidota</taxon>
        <taxon>Chitinophagia</taxon>
        <taxon>Chitinophagales</taxon>
        <taxon>Chitinophagaceae</taxon>
        <taxon>Niastella</taxon>
    </lineage>
</organism>
<dbReference type="EMBL" id="LVYD01000042">
    <property type="protein sequence ID" value="OQP64419.1"/>
    <property type="molecule type" value="Genomic_DNA"/>
</dbReference>
<name>A0A1V9G198_9BACT</name>
<protein>
    <submittedName>
        <fullName evidence="1">Uncharacterized protein</fullName>
    </submittedName>
</protein>
<dbReference type="OrthoDB" id="1032410at2"/>
<accession>A0A1V9G198</accession>
<dbReference type="SUPFAM" id="SSF82153">
    <property type="entry name" value="FAS1 domain"/>
    <property type="match status" value="1"/>
</dbReference>
<dbReference type="STRING" id="1703345.A3860_20845"/>
<reference evidence="1 2" key="1">
    <citation type="submission" date="2016-03" db="EMBL/GenBank/DDBJ databases">
        <title>Niastella vici sp. nov., isolated from farmland soil.</title>
        <authorList>
            <person name="Chen L."/>
            <person name="Wang D."/>
            <person name="Yang S."/>
            <person name="Wang G."/>
        </authorList>
    </citation>
    <scope>NUCLEOTIDE SEQUENCE [LARGE SCALE GENOMIC DNA]</scope>
    <source>
        <strain evidence="1 2">DJ57</strain>
    </source>
</reference>
<evidence type="ECO:0000313" key="2">
    <source>
        <dbReference type="Proteomes" id="UP000192796"/>
    </source>
</evidence>
<dbReference type="RefSeq" id="WP_081147036.1">
    <property type="nucleotide sequence ID" value="NZ_LVYD01000042.1"/>
</dbReference>
<evidence type="ECO:0000313" key="1">
    <source>
        <dbReference type="EMBL" id="OQP64419.1"/>
    </source>
</evidence>
<dbReference type="InterPro" id="IPR036378">
    <property type="entry name" value="FAS1_dom_sf"/>
</dbReference>
<dbReference type="Proteomes" id="UP000192796">
    <property type="component" value="Unassembled WGS sequence"/>
</dbReference>
<comment type="caution">
    <text evidence="1">The sequence shown here is derived from an EMBL/GenBank/DDBJ whole genome shotgun (WGS) entry which is preliminary data.</text>
</comment>
<proteinExistence type="predicted"/>